<evidence type="ECO:0000256" key="2">
    <source>
        <dbReference type="ARBA" id="ARBA00022679"/>
    </source>
</evidence>
<comment type="caution">
    <text evidence="5">The sequence shown here is derived from an EMBL/GenBank/DDBJ whole genome shotgun (WGS) entry which is preliminary data.</text>
</comment>
<protein>
    <submittedName>
        <fullName evidence="5">Glycerate kinase</fullName>
    </submittedName>
</protein>
<evidence type="ECO:0000313" key="6">
    <source>
        <dbReference type="Proteomes" id="UP000886881"/>
    </source>
</evidence>
<dbReference type="Pfam" id="PF02595">
    <property type="entry name" value="Gly_kinase"/>
    <property type="match status" value="1"/>
</dbReference>
<dbReference type="Gene3D" id="3.40.50.10350">
    <property type="entry name" value="Glycerate kinase, domain 1"/>
    <property type="match status" value="1"/>
</dbReference>
<dbReference type="PANTHER" id="PTHR21599">
    <property type="entry name" value="GLYCERATE KINASE"/>
    <property type="match status" value="1"/>
</dbReference>
<accession>A0A9D1KHY0</accession>
<dbReference type="InterPro" id="IPR036129">
    <property type="entry name" value="Glycerate_kinase_sf"/>
</dbReference>
<evidence type="ECO:0000256" key="4">
    <source>
        <dbReference type="PIRNR" id="PIRNR006078"/>
    </source>
</evidence>
<dbReference type="InterPro" id="IPR004381">
    <property type="entry name" value="Glycerate_kinase"/>
</dbReference>
<organism evidence="5 6">
    <name type="scientific">Candidatus Cryptobacteroides merdipullorum</name>
    <dbReference type="NCBI Taxonomy" id="2840771"/>
    <lineage>
        <taxon>Bacteria</taxon>
        <taxon>Pseudomonadati</taxon>
        <taxon>Bacteroidota</taxon>
        <taxon>Bacteroidia</taxon>
        <taxon>Bacteroidales</taxon>
        <taxon>Candidatus Cryptobacteroides</taxon>
    </lineage>
</organism>
<name>A0A9D1KHY0_9BACT</name>
<dbReference type="Gene3D" id="3.90.1510.10">
    <property type="entry name" value="Glycerate kinase, domain 2"/>
    <property type="match status" value="1"/>
</dbReference>
<dbReference type="EMBL" id="DVLC01000045">
    <property type="protein sequence ID" value="HIT46704.1"/>
    <property type="molecule type" value="Genomic_DNA"/>
</dbReference>
<evidence type="ECO:0000256" key="1">
    <source>
        <dbReference type="ARBA" id="ARBA00006284"/>
    </source>
</evidence>
<dbReference type="GO" id="GO:0008887">
    <property type="term" value="F:glycerate kinase activity"/>
    <property type="evidence" value="ECO:0007669"/>
    <property type="project" value="UniProtKB-UniRule"/>
</dbReference>
<dbReference type="GO" id="GO:0031388">
    <property type="term" value="P:organic acid phosphorylation"/>
    <property type="evidence" value="ECO:0007669"/>
    <property type="project" value="UniProtKB-UniRule"/>
</dbReference>
<dbReference type="AlphaFoldDB" id="A0A9D1KHY0"/>
<reference evidence="5" key="2">
    <citation type="journal article" date="2021" name="PeerJ">
        <title>Extensive microbial diversity within the chicken gut microbiome revealed by metagenomics and culture.</title>
        <authorList>
            <person name="Gilroy R."/>
            <person name="Ravi A."/>
            <person name="Getino M."/>
            <person name="Pursley I."/>
            <person name="Horton D.L."/>
            <person name="Alikhan N.F."/>
            <person name="Baker D."/>
            <person name="Gharbi K."/>
            <person name="Hall N."/>
            <person name="Watson M."/>
            <person name="Adriaenssens E.M."/>
            <person name="Foster-Nyarko E."/>
            <person name="Jarju S."/>
            <person name="Secka A."/>
            <person name="Antonio M."/>
            <person name="Oren A."/>
            <person name="Chaudhuri R.R."/>
            <person name="La Ragione R."/>
            <person name="Hildebrand F."/>
            <person name="Pallen M.J."/>
        </authorList>
    </citation>
    <scope>NUCLEOTIDE SEQUENCE</scope>
    <source>
        <strain evidence="5">ChiHecec2B26-709</strain>
    </source>
</reference>
<dbReference type="NCBIfam" id="TIGR00045">
    <property type="entry name" value="glycerate kinase"/>
    <property type="match status" value="1"/>
</dbReference>
<dbReference type="PIRSF" id="PIRSF006078">
    <property type="entry name" value="GlxK"/>
    <property type="match status" value="1"/>
</dbReference>
<proteinExistence type="inferred from homology"/>
<keyword evidence="2 4" id="KW-0808">Transferase</keyword>
<dbReference type="InterPro" id="IPR018197">
    <property type="entry name" value="Glycerate_kinase_RE-like"/>
</dbReference>
<dbReference type="PANTHER" id="PTHR21599:SF0">
    <property type="entry name" value="GLYCERATE KINASE"/>
    <property type="match status" value="1"/>
</dbReference>
<keyword evidence="3 4" id="KW-0418">Kinase</keyword>
<dbReference type="Proteomes" id="UP000886881">
    <property type="component" value="Unassembled WGS sequence"/>
</dbReference>
<reference evidence="5" key="1">
    <citation type="submission" date="2020-10" db="EMBL/GenBank/DDBJ databases">
        <authorList>
            <person name="Gilroy R."/>
        </authorList>
    </citation>
    <scope>NUCLEOTIDE SEQUENCE</scope>
    <source>
        <strain evidence="5">ChiHecec2B26-709</strain>
    </source>
</reference>
<evidence type="ECO:0000313" key="5">
    <source>
        <dbReference type="EMBL" id="HIT46704.1"/>
    </source>
</evidence>
<comment type="similarity">
    <text evidence="1 4">Belongs to the glycerate kinase type-1 family.</text>
</comment>
<evidence type="ECO:0000256" key="3">
    <source>
        <dbReference type="ARBA" id="ARBA00022777"/>
    </source>
</evidence>
<gene>
    <name evidence="5" type="ORF">IAC35_02465</name>
</gene>
<dbReference type="InterPro" id="IPR018193">
    <property type="entry name" value="Glyc_kinase_flavodox-like_fold"/>
</dbReference>
<sequence>MKKIIVASDSFKGSLSSAEVAAAVAEGVRDVYPECKVVCLEAGDGGEGTSGALMKALGGSVVGCKVHDPLMRPIIADYGISADGRTAVIDMAAASGLTLLRSEERNPLLTTTFGTGEMIADALRRGCRRVIVGLGGSATNDGGTGMLTALGIRFLNARGEVLPGTGESLEKIVCADCSGALTGLAAAEFIAACDVESPLCGPRGAAYVYAPQKGADAAATEALDRGLRNFGEIAETVYGHGILEADGAGAAGGAGAGMMAYLHARMVPGAELLLDALDFDRLIADADLVITGEGRMDEQTLMGKLPLRVLRRAAAHGVPVIALAGSVSVADNPGFAAIAAVSPDGYPLEIAMKPEVAFRNLRRTAAWAVLAISHS</sequence>
<dbReference type="SUPFAM" id="SSF110738">
    <property type="entry name" value="Glycerate kinase I"/>
    <property type="match status" value="1"/>
</dbReference>